<protein>
    <submittedName>
        <fullName evidence="2">Uncharacterized protein</fullName>
    </submittedName>
</protein>
<name>A0A2J7TG00_METSI</name>
<sequence>MLKIREFCLGLRSGLQHEIDRCPDERKQRDLQQALERLNDYEKRFVAQTEALRGRPGVPEFLQSSYFMIGACLEASSRIDRRLLPRIARQKGASRSANDRRKKAEDGWQKTALELAGAITPNNPGLSLSRISFLVEERWGGQMPVGQRHLYNFLRKQKGAKNQRKFACLLVRGVAHRMVHGFYVALA</sequence>
<dbReference type="RefSeq" id="WP_102844041.1">
    <property type="nucleotide sequence ID" value="NZ_PDZR01000013.1"/>
</dbReference>
<keyword evidence="1" id="KW-0175">Coiled coil</keyword>
<gene>
    <name evidence="2" type="ORF">CR492_12265</name>
</gene>
<organism evidence="2 3">
    <name type="scientific">Methylocella silvestris</name>
    <dbReference type="NCBI Taxonomy" id="199596"/>
    <lineage>
        <taxon>Bacteria</taxon>
        <taxon>Pseudomonadati</taxon>
        <taxon>Pseudomonadota</taxon>
        <taxon>Alphaproteobacteria</taxon>
        <taxon>Hyphomicrobiales</taxon>
        <taxon>Beijerinckiaceae</taxon>
        <taxon>Methylocella</taxon>
    </lineage>
</organism>
<reference evidence="2 3" key="1">
    <citation type="submission" date="2017-10" db="EMBL/GenBank/DDBJ databases">
        <title>Genome announcement of Methylocella silvestris TVC from permafrost.</title>
        <authorList>
            <person name="Wang J."/>
            <person name="Geng K."/>
            <person name="Ul-Haque F."/>
            <person name="Crombie A.T."/>
            <person name="Street L.E."/>
            <person name="Wookey P.A."/>
            <person name="Murrell J.C."/>
            <person name="Pratscher J."/>
        </authorList>
    </citation>
    <scope>NUCLEOTIDE SEQUENCE [LARGE SCALE GENOMIC DNA]</scope>
    <source>
        <strain evidence="2 3">TVC</strain>
    </source>
</reference>
<evidence type="ECO:0000256" key="1">
    <source>
        <dbReference type="SAM" id="Coils"/>
    </source>
</evidence>
<comment type="caution">
    <text evidence="2">The sequence shown here is derived from an EMBL/GenBank/DDBJ whole genome shotgun (WGS) entry which is preliminary data.</text>
</comment>
<feature type="coiled-coil region" evidence="1">
    <location>
        <begin position="24"/>
        <end position="51"/>
    </location>
</feature>
<proteinExistence type="predicted"/>
<dbReference type="EMBL" id="PDZR01000013">
    <property type="protein sequence ID" value="PNG25688.1"/>
    <property type="molecule type" value="Genomic_DNA"/>
</dbReference>
<accession>A0A2J7TG00</accession>
<dbReference type="Proteomes" id="UP000236286">
    <property type="component" value="Unassembled WGS sequence"/>
</dbReference>
<dbReference type="AlphaFoldDB" id="A0A2J7TG00"/>
<evidence type="ECO:0000313" key="2">
    <source>
        <dbReference type="EMBL" id="PNG25688.1"/>
    </source>
</evidence>
<evidence type="ECO:0000313" key="3">
    <source>
        <dbReference type="Proteomes" id="UP000236286"/>
    </source>
</evidence>